<keyword evidence="7" id="KW-0406">Ion transport</keyword>
<sequence>MKKVMAVVACGAMAGMAHAQSSVTLYGVVDEGFQYTNNQGGQSSYAMSQGGLGSSKWGLTGTEDLGGGLRAFFRLENGFNPSNGALGNNGALFGRMAYVGLGSDRYGEVRLGRQYDLLFESLVPLSAAGKFAGGLGAHAGDVDNVWGDFNLSNAVKYLSPTLSGFRLGAAYAFGNVAGSMGRNQVVNFSLTYGNGPLGLAAAYLKVNNPATAVWNASASPVAGAAYTNPLTTPIYRGYATASSLQIVGGGAKYQLGASNFGLLYTNVQFSDAVRTTTTPLGGNAHFDTLEGNYTYNVTPALLLGAAYSYTWASEARYGQVNLGSTYLLSKRTLLYVSGVWQHASGTNSVGTQAMAANNNITPSDTPNQVVVRVGIRHSF</sequence>
<dbReference type="SUPFAM" id="SSF56935">
    <property type="entry name" value="Porins"/>
    <property type="match status" value="1"/>
</dbReference>
<accession>A0ABW9DXJ8</accession>
<dbReference type="Gene3D" id="2.40.160.10">
    <property type="entry name" value="Porin"/>
    <property type="match status" value="1"/>
</dbReference>
<keyword evidence="4" id="KW-1134">Transmembrane beta strand</keyword>
<keyword evidence="3" id="KW-0813">Transport</keyword>
<evidence type="ECO:0000256" key="4">
    <source>
        <dbReference type="ARBA" id="ARBA00022452"/>
    </source>
</evidence>
<dbReference type="Proteomes" id="UP001629432">
    <property type="component" value="Unassembled WGS sequence"/>
</dbReference>
<dbReference type="EMBL" id="JAQQCF010000020">
    <property type="protein sequence ID" value="MFM0639379.1"/>
    <property type="molecule type" value="Genomic_DNA"/>
</dbReference>
<dbReference type="PRINTS" id="PR00184">
    <property type="entry name" value="NEISSPPORIN"/>
</dbReference>
<feature type="signal peptide" evidence="11">
    <location>
        <begin position="1"/>
        <end position="19"/>
    </location>
</feature>
<comment type="subcellular location">
    <subcellularLocation>
        <location evidence="1">Cell outer membrane</location>
        <topology evidence="1">Multi-pass membrane protein</topology>
    </subcellularLocation>
</comment>
<keyword evidence="8" id="KW-0626">Porin</keyword>
<evidence type="ECO:0000256" key="10">
    <source>
        <dbReference type="ARBA" id="ARBA00023237"/>
    </source>
</evidence>
<organism evidence="13 14">
    <name type="scientific">Paraburkholderia metrosideri</name>
    <dbReference type="NCBI Taxonomy" id="580937"/>
    <lineage>
        <taxon>Bacteria</taxon>
        <taxon>Pseudomonadati</taxon>
        <taxon>Pseudomonadota</taxon>
        <taxon>Betaproteobacteria</taxon>
        <taxon>Burkholderiales</taxon>
        <taxon>Burkholderiaceae</taxon>
        <taxon>Paraburkholderia</taxon>
    </lineage>
</organism>
<feature type="chain" id="PRO_5045578041" evidence="11">
    <location>
        <begin position="20"/>
        <end position="379"/>
    </location>
</feature>
<dbReference type="PANTHER" id="PTHR34501:SF9">
    <property type="entry name" value="MAJOR OUTER MEMBRANE PROTEIN P.IA"/>
    <property type="match status" value="1"/>
</dbReference>
<protein>
    <submittedName>
        <fullName evidence="13">Porin</fullName>
    </submittedName>
</protein>
<dbReference type="CDD" id="cd00342">
    <property type="entry name" value="gram_neg_porins"/>
    <property type="match status" value="1"/>
</dbReference>
<evidence type="ECO:0000256" key="2">
    <source>
        <dbReference type="ARBA" id="ARBA00011233"/>
    </source>
</evidence>
<keyword evidence="9" id="KW-0472">Membrane</keyword>
<keyword evidence="5" id="KW-0812">Transmembrane</keyword>
<proteinExistence type="predicted"/>
<dbReference type="InterPro" id="IPR033900">
    <property type="entry name" value="Gram_neg_porin_domain"/>
</dbReference>
<evidence type="ECO:0000259" key="12">
    <source>
        <dbReference type="Pfam" id="PF13609"/>
    </source>
</evidence>
<evidence type="ECO:0000256" key="1">
    <source>
        <dbReference type="ARBA" id="ARBA00004571"/>
    </source>
</evidence>
<comment type="caution">
    <text evidence="13">The sequence shown here is derived from an EMBL/GenBank/DDBJ whole genome shotgun (WGS) entry which is preliminary data.</text>
</comment>
<reference evidence="13 14" key="1">
    <citation type="journal article" date="2024" name="Chem. Sci.">
        <title>Discovery of megapolipeptins by genome mining of a Burkholderiales bacteria collection.</title>
        <authorList>
            <person name="Paulo B.S."/>
            <person name="Recchia M.J.J."/>
            <person name="Lee S."/>
            <person name="Fergusson C.H."/>
            <person name="Romanowski S.B."/>
            <person name="Hernandez A."/>
            <person name="Krull N."/>
            <person name="Liu D.Y."/>
            <person name="Cavanagh H."/>
            <person name="Bos A."/>
            <person name="Gray C.A."/>
            <person name="Murphy B.T."/>
            <person name="Linington R.G."/>
            <person name="Eustaquio A.S."/>
        </authorList>
    </citation>
    <scope>NUCLEOTIDE SEQUENCE [LARGE SCALE GENOMIC DNA]</scope>
    <source>
        <strain evidence="13 14">RL17-338-BIC-A</strain>
    </source>
</reference>
<evidence type="ECO:0000256" key="6">
    <source>
        <dbReference type="ARBA" id="ARBA00022729"/>
    </source>
</evidence>
<keyword evidence="6 11" id="KW-0732">Signal</keyword>
<evidence type="ECO:0000256" key="3">
    <source>
        <dbReference type="ARBA" id="ARBA00022448"/>
    </source>
</evidence>
<evidence type="ECO:0000313" key="13">
    <source>
        <dbReference type="EMBL" id="MFM0639379.1"/>
    </source>
</evidence>
<gene>
    <name evidence="13" type="ORF">PQQ63_22070</name>
</gene>
<evidence type="ECO:0000256" key="11">
    <source>
        <dbReference type="SAM" id="SignalP"/>
    </source>
</evidence>
<feature type="domain" description="Porin" evidence="12">
    <location>
        <begin position="6"/>
        <end position="339"/>
    </location>
</feature>
<keyword evidence="10" id="KW-0998">Cell outer membrane</keyword>
<evidence type="ECO:0000313" key="14">
    <source>
        <dbReference type="Proteomes" id="UP001629432"/>
    </source>
</evidence>
<evidence type="ECO:0000256" key="8">
    <source>
        <dbReference type="ARBA" id="ARBA00023114"/>
    </source>
</evidence>
<dbReference type="Pfam" id="PF13609">
    <property type="entry name" value="Porin_4"/>
    <property type="match status" value="1"/>
</dbReference>
<evidence type="ECO:0000256" key="5">
    <source>
        <dbReference type="ARBA" id="ARBA00022692"/>
    </source>
</evidence>
<dbReference type="RefSeq" id="WP_408230547.1">
    <property type="nucleotide sequence ID" value="NZ_JAQQCF010000020.1"/>
</dbReference>
<dbReference type="PANTHER" id="PTHR34501">
    <property type="entry name" value="PROTEIN YDDL-RELATED"/>
    <property type="match status" value="1"/>
</dbReference>
<dbReference type="InterPro" id="IPR023614">
    <property type="entry name" value="Porin_dom_sf"/>
</dbReference>
<evidence type="ECO:0000256" key="9">
    <source>
        <dbReference type="ARBA" id="ARBA00023136"/>
    </source>
</evidence>
<name>A0ABW9DXJ8_9BURK</name>
<comment type="subunit">
    <text evidence="2">Homotrimer.</text>
</comment>
<evidence type="ECO:0000256" key="7">
    <source>
        <dbReference type="ARBA" id="ARBA00023065"/>
    </source>
</evidence>
<keyword evidence="14" id="KW-1185">Reference proteome</keyword>
<dbReference type="InterPro" id="IPR050298">
    <property type="entry name" value="Gram-neg_bact_OMP"/>
</dbReference>
<dbReference type="InterPro" id="IPR002299">
    <property type="entry name" value="Porin_Neis"/>
</dbReference>